<dbReference type="InterPro" id="IPR036837">
    <property type="entry name" value="Cation_efflux_CTD_sf"/>
</dbReference>
<comment type="similarity">
    <text evidence="2">Belongs to the cation diffusion facilitator (CDF) transporter (TC 2.A.4) family.</text>
</comment>
<protein>
    <submittedName>
        <fullName evidence="10">Putative Cation diffusion facilitator family transporter</fullName>
    </submittedName>
</protein>
<sequence>MHAPNPAFHGPDAEKSQHRAADRAILVGVVVNLLLSIGKIIAGVVGHSAALVADGVHSASDLVSDGVVWLGMRIARQAPDEEHPYGHGRFETLATLFIALALLAVAIGIVVDAVDRVHLEATSTMLVPTDMALIAVILSIFTKEGLFHYTLRVGERLNQRALIANAWHHRSDAISSIAAMVGIVGAQMGWPLMDPIAAIVVAFILGKVAWGFLMEVYHEFVNAASAVDAAVQQKIQQLIDEHPDVRSAHLVKARRSGSDVQVDIHVVVNPMLSVSEGHQIAEQLRMTLTTEIQGVQDALVHVDPEDDTQHPIPITFPNRSRVKEVFEPHVNKMPEFALLESLMLHYTHAGLVVDLKLRGQQGISIEALEEASRLLCSTMSNQAPKALGCHIVDTRVHLILRNGHTGQTRH</sequence>
<dbReference type="GO" id="GO:0016020">
    <property type="term" value="C:membrane"/>
    <property type="evidence" value="ECO:0007669"/>
    <property type="project" value="UniProtKB-SubCell"/>
</dbReference>
<evidence type="ECO:0000259" key="8">
    <source>
        <dbReference type="Pfam" id="PF01545"/>
    </source>
</evidence>
<comment type="subcellular location">
    <subcellularLocation>
        <location evidence="1">Membrane</location>
        <topology evidence="1">Multi-pass membrane protein</topology>
    </subcellularLocation>
</comment>
<evidence type="ECO:0000256" key="6">
    <source>
        <dbReference type="ARBA" id="ARBA00023136"/>
    </source>
</evidence>
<dbReference type="GO" id="GO:0008324">
    <property type="term" value="F:monoatomic cation transmembrane transporter activity"/>
    <property type="evidence" value="ECO:0007669"/>
    <property type="project" value="InterPro"/>
</dbReference>
<feature type="domain" description="Cation efflux protein cytoplasmic" evidence="9">
    <location>
        <begin position="230"/>
        <end position="305"/>
    </location>
</feature>
<evidence type="ECO:0000256" key="5">
    <source>
        <dbReference type="ARBA" id="ARBA00022989"/>
    </source>
</evidence>
<dbReference type="Pfam" id="PF16916">
    <property type="entry name" value="ZT_dimer"/>
    <property type="match status" value="1"/>
</dbReference>
<dbReference type="InterPro" id="IPR050291">
    <property type="entry name" value="CDF_Transporter"/>
</dbReference>
<dbReference type="AlphaFoldDB" id="A0A1S7LI41"/>
<dbReference type="InterPro" id="IPR027469">
    <property type="entry name" value="Cation_efflux_TMD_sf"/>
</dbReference>
<dbReference type="PANTHER" id="PTHR43840:SF15">
    <property type="entry name" value="MITOCHONDRIAL METAL TRANSPORTER 1-RELATED"/>
    <property type="match status" value="1"/>
</dbReference>
<keyword evidence="3" id="KW-0813">Transport</keyword>
<keyword evidence="5 7" id="KW-1133">Transmembrane helix</keyword>
<dbReference type="NCBIfam" id="TIGR01297">
    <property type="entry name" value="CDF"/>
    <property type="match status" value="1"/>
</dbReference>
<evidence type="ECO:0000313" key="10">
    <source>
        <dbReference type="EMBL" id="CRH06632.1"/>
    </source>
</evidence>
<evidence type="ECO:0000256" key="3">
    <source>
        <dbReference type="ARBA" id="ARBA00022448"/>
    </source>
</evidence>
<feature type="transmembrane region" description="Helical" evidence="7">
    <location>
        <begin position="24"/>
        <end position="45"/>
    </location>
</feature>
<dbReference type="Pfam" id="PF01545">
    <property type="entry name" value="Cation_efflux"/>
    <property type="match status" value="1"/>
</dbReference>
<dbReference type="PANTHER" id="PTHR43840">
    <property type="entry name" value="MITOCHONDRIAL METAL TRANSPORTER 1-RELATED"/>
    <property type="match status" value="1"/>
</dbReference>
<feature type="domain" description="Cation efflux protein transmembrane" evidence="8">
    <location>
        <begin position="25"/>
        <end position="217"/>
    </location>
</feature>
<proteinExistence type="inferred from homology"/>
<evidence type="ECO:0000256" key="2">
    <source>
        <dbReference type="ARBA" id="ARBA00008114"/>
    </source>
</evidence>
<keyword evidence="4 7" id="KW-0812">Transmembrane</keyword>
<name>A0A1S7LI41_MAGMO</name>
<dbReference type="EMBL" id="LO017727">
    <property type="protein sequence ID" value="CRH06632.1"/>
    <property type="molecule type" value="Genomic_DNA"/>
</dbReference>
<dbReference type="SUPFAM" id="SSF160240">
    <property type="entry name" value="Cation efflux protein cytoplasmic domain-like"/>
    <property type="match status" value="1"/>
</dbReference>
<dbReference type="InterPro" id="IPR002524">
    <property type="entry name" value="Cation_efflux"/>
</dbReference>
<evidence type="ECO:0000256" key="1">
    <source>
        <dbReference type="ARBA" id="ARBA00004141"/>
    </source>
</evidence>
<dbReference type="SUPFAM" id="SSF161111">
    <property type="entry name" value="Cation efflux protein transmembrane domain-like"/>
    <property type="match status" value="1"/>
</dbReference>
<dbReference type="Gene3D" id="3.30.70.1350">
    <property type="entry name" value="Cation efflux protein, cytoplasmic domain"/>
    <property type="match status" value="1"/>
</dbReference>
<keyword evidence="6 7" id="KW-0472">Membrane</keyword>
<evidence type="ECO:0000256" key="7">
    <source>
        <dbReference type="SAM" id="Phobius"/>
    </source>
</evidence>
<accession>A0A1S7LI41</accession>
<dbReference type="InterPro" id="IPR027470">
    <property type="entry name" value="Cation_efflux_CTD"/>
</dbReference>
<feature type="transmembrane region" description="Helical" evidence="7">
    <location>
        <begin position="196"/>
        <end position="213"/>
    </location>
</feature>
<evidence type="ECO:0000259" key="9">
    <source>
        <dbReference type="Pfam" id="PF16916"/>
    </source>
</evidence>
<feature type="transmembrane region" description="Helical" evidence="7">
    <location>
        <begin position="93"/>
        <end position="111"/>
    </location>
</feature>
<dbReference type="FunFam" id="1.20.1510.10:FF:000006">
    <property type="entry name" value="Divalent cation efflux transporter"/>
    <property type="match status" value="1"/>
</dbReference>
<dbReference type="Gene3D" id="1.20.1510.10">
    <property type="entry name" value="Cation efflux protein transmembrane domain"/>
    <property type="match status" value="1"/>
</dbReference>
<reference evidence="10" key="1">
    <citation type="submission" date="2015-04" db="EMBL/GenBank/DDBJ databases">
        <authorList>
            <person name="Syromyatnikov M.Y."/>
            <person name="Popov V.N."/>
        </authorList>
    </citation>
    <scope>NUCLEOTIDE SEQUENCE</scope>
    <source>
        <strain evidence="10">MO-1</strain>
    </source>
</reference>
<evidence type="ECO:0000256" key="4">
    <source>
        <dbReference type="ARBA" id="ARBA00022692"/>
    </source>
</evidence>
<organism evidence="10">
    <name type="scientific">Magnetococcus massalia (strain MO-1)</name>
    <dbReference type="NCBI Taxonomy" id="451514"/>
    <lineage>
        <taxon>Bacteria</taxon>
        <taxon>Pseudomonadati</taxon>
        <taxon>Pseudomonadota</taxon>
        <taxon>Magnetococcia</taxon>
        <taxon>Magnetococcales</taxon>
        <taxon>Magnetococcaceae</taxon>
        <taxon>Magnetococcus</taxon>
    </lineage>
</organism>
<gene>
    <name evidence="10" type="ORF">MAGMO_2475</name>
</gene>
<dbReference type="InterPro" id="IPR058533">
    <property type="entry name" value="Cation_efflux_TM"/>
</dbReference>